<keyword evidence="1" id="KW-0472">Membrane</keyword>
<sequence length="663" mass="76191">MFKKIIVLIYFLSIGLVYLHNLTRDIYSGDVGDLVTAAVLHGVPHPTGYPLFTLLGFILSKIPLSIPPVTKVGLISVFASLAGLIFLYKFSFKVTESVFLSLLTVSILAFSYLFWLHSELPEVFALNNFFVIIILYFAIRFHENGKLKDLYTLTFLIFLSLTHHHTILLLFPSVAFIVLKRFPLITNNKTTIFKLLMCGIAGIAVYIYVPLAAFTNPAVNWDNVVNLNNFIRLILRQDYGGFAPSVINGVPFIVKSIVARNFLKTLVSLYSYQIIVVAFLGAFALYKKDKFLLFTLLFSFVFAGPFFIFYGANVITTTAAWGVNERFYLLASEVFIFFVPYGFKLLKDFIDKRVSNKLLTFVLLAYFLIVPFFLLKYNYPRTDLSKTQIGNNLALDILSFLPKNSVLFVSGDTTSFNLWYVRYALGIRPDVEIVNPGGVGGNIYLDQEINNYYQKYPKTKLTEVIHKTIEKLREKKEIYATYDLKIKIKDSTFVPKGLVYKLTSNNEIQTKEEYLYEVKSQWKKLHLARRETLKLSEQNLVTPEIPLIYSNGLIRVGDYLISKFNDPAESEHYYRRAQWIDPDNPGASAGLGLSLFKAYNDCRESVRQMKQAISIYKIWKLYYLQLYILYDRCGYADQTKNELADLYQNTFNENLLEIVKESK</sequence>
<feature type="transmembrane region" description="Helical" evidence="1">
    <location>
        <begin position="293"/>
        <end position="315"/>
    </location>
</feature>
<keyword evidence="1" id="KW-1133">Transmembrane helix</keyword>
<feature type="transmembrane region" description="Helical" evidence="1">
    <location>
        <begin position="123"/>
        <end position="141"/>
    </location>
</feature>
<feature type="transmembrane region" description="Helical" evidence="1">
    <location>
        <begin position="191"/>
        <end position="209"/>
    </location>
</feature>
<feature type="transmembrane region" description="Helical" evidence="1">
    <location>
        <begin position="269"/>
        <end position="286"/>
    </location>
</feature>
<name>A0A1F7IBW2_9BACT</name>
<dbReference type="InterPro" id="IPR052724">
    <property type="entry name" value="GT117_domain-containing"/>
</dbReference>
<evidence type="ECO:0000313" key="2">
    <source>
        <dbReference type="EMBL" id="OGK40838.1"/>
    </source>
</evidence>
<evidence type="ECO:0000313" key="3">
    <source>
        <dbReference type="Proteomes" id="UP000177698"/>
    </source>
</evidence>
<gene>
    <name evidence="2" type="ORF">A2954_05895</name>
</gene>
<feature type="transmembrane region" description="Helical" evidence="1">
    <location>
        <begin position="98"/>
        <end position="116"/>
    </location>
</feature>
<accession>A0A1F7IBW2</accession>
<dbReference type="PANTHER" id="PTHR16214">
    <property type="entry name" value="TRANSMEMBRANE PROTEIN 260"/>
    <property type="match status" value="1"/>
</dbReference>
<feature type="transmembrane region" description="Helical" evidence="1">
    <location>
        <begin position="153"/>
        <end position="179"/>
    </location>
</feature>
<dbReference type="AlphaFoldDB" id="A0A1F7IBW2"/>
<feature type="transmembrane region" description="Helical" evidence="1">
    <location>
        <begin position="72"/>
        <end position="92"/>
    </location>
</feature>
<dbReference type="Gene3D" id="1.25.40.10">
    <property type="entry name" value="Tetratricopeptide repeat domain"/>
    <property type="match status" value="1"/>
</dbReference>
<proteinExistence type="predicted"/>
<comment type="caution">
    <text evidence="2">The sequence shown here is derived from an EMBL/GenBank/DDBJ whole genome shotgun (WGS) entry which is preliminary data.</text>
</comment>
<organism evidence="2 3">
    <name type="scientific">Candidatus Roizmanbacteria bacterium RIFCSPLOWO2_01_FULL_37_12</name>
    <dbReference type="NCBI Taxonomy" id="1802056"/>
    <lineage>
        <taxon>Bacteria</taxon>
        <taxon>Candidatus Roizmaniibacteriota</taxon>
    </lineage>
</organism>
<evidence type="ECO:0008006" key="4">
    <source>
        <dbReference type="Google" id="ProtNLM"/>
    </source>
</evidence>
<dbReference type="InterPro" id="IPR011990">
    <property type="entry name" value="TPR-like_helical_dom_sf"/>
</dbReference>
<feature type="transmembrane region" description="Helical" evidence="1">
    <location>
        <begin position="5"/>
        <end position="23"/>
    </location>
</feature>
<evidence type="ECO:0000256" key="1">
    <source>
        <dbReference type="SAM" id="Phobius"/>
    </source>
</evidence>
<dbReference type="EMBL" id="MGAG01000018">
    <property type="protein sequence ID" value="OGK40838.1"/>
    <property type="molecule type" value="Genomic_DNA"/>
</dbReference>
<feature type="transmembrane region" description="Helical" evidence="1">
    <location>
        <begin position="358"/>
        <end position="379"/>
    </location>
</feature>
<protein>
    <recommendedName>
        <fullName evidence="4">DUF2723 domain-containing protein</fullName>
    </recommendedName>
</protein>
<feature type="transmembrane region" description="Helical" evidence="1">
    <location>
        <begin position="43"/>
        <end position="60"/>
    </location>
</feature>
<reference evidence="2 3" key="1">
    <citation type="journal article" date="2016" name="Nat. Commun.">
        <title>Thousands of microbial genomes shed light on interconnected biogeochemical processes in an aquifer system.</title>
        <authorList>
            <person name="Anantharaman K."/>
            <person name="Brown C.T."/>
            <person name="Hug L.A."/>
            <person name="Sharon I."/>
            <person name="Castelle C.J."/>
            <person name="Probst A.J."/>
            <person name="Thomas B.C."/>
            <person name="Singh A."/>
            <person name="Wilkins M.J."/>
            <person name="Karaoz U."/>
            <person name="Brodie E.L."/>
            <person name="Williams K.H."/>
            <person name="Hubbard S.S."/>
            <person name="Banfield J.F."/>
        </authorList>
    </citation>
    <scope>NUCLEOTIDE SEQUENCE [LARGE SCALE GENOMIC DNA]</scope>
</reference>
<dbReference type="Pfam" id="PF11028">
    <property type="entry name" value="TMEM260-like"/>
    <property type="match status" value="1"/>
</dbReference>
<dbReference type="PANTHER" id="PTHR16214:SF3">
    <property type="entry name" value="TRANSMEMBRANE PROTEIN 260"/>
    <property type="match status" value="1"/>
</dbReference>
<keyword evidence="1" id="KW-0812">Transmembrane</keyword>
<dbReference type="InterPro" id="IPR021280">
    <property type="entry name" value="TMEM260-like"/>
</dbReference>
<feature type="transmembrane region" description="Helical" evidence="1">
    <location>
        <begin position="327"/>
        <end position="346"/>
    </location>
</feature>
<dbReference type="Proteomes" id="UP000177698">
    <property type="component" value="Unassembled WGS sequence"/>
</dbReference>
<dbReference type="STRING" id="1802056.A2954_05895"/>